<evidence type="ECO:0000256" key="10">
    <source>
        <dbReference type="ARBA" id="ARBA00023136"/>
    </source>
</evidence>
<sequence>MTKKFKYKVGQGGYGSVFQGWLFNGTVVAVKLMEKSHNDGEEFCNEVATIGRIHHVNVVRLLGFCVEGSQRALVYEFMANGSLEKFTNTTDVGHCVLRERLYDTALGITSGITTGIEYLHQGCDQRIIHFDIKSHNILLDHDFTPKIFDFGLD</sequence>
<dbReference type="PROSITE" id="PS50011">
    <property type="entry name" value="PROTEIN_KINASE_DOM"/>
    <property type="match status" value="1"/>
</dbReference>
<feature type="binding site" evidence="12">
    <location>
        <position position="31"/>
    </location>
    <ligand>
        <name>ATP</name>
        <dbReference type="ChEBI" id="CHEBI:30616"/>
    </ligand>
</feature>
<dbReference type="Gene3D" id="1.10.510.10">
    <property type="entry name" value="Transferase(Phosphotransferase) domain 1"/>
    <property type="match status" value="1"/>
</dbReference>
<dbReference type="InterPro" id="IPR045874">
    <property type="entry name" value="LRK10/LRL21-25-like"/>
</dbReference>
<dbReference type="SMART" id="SM00220">
    <property type="entry name" value="S_TKc"/>
    <property type="match status" value="1"/>
</dbReference>
<evidence type="ECO:0000256" key="2">
    <source>
        <dbReference type="ARBA" id="ARBA00022527"/>
    </source>
</evidence>
<dbReference type="SUPFAM" id="SSF56112">
    <property type="entry name" value="Protein kinase-like (PK-like)"/>
    <property type="match status" value="1"/>
</dbReference>
<evidence type="ECO:0000256" key="8">
    <source>
        <dbReference type="ARBA" id="ARBA00022840"/>
    </source>
</evidence>
<dbReference type="InterPro" id="IPR000719">
    <property type="entry name" value="Prot_kinase_dom"/>
</dbReference>
<dbReference type="Pfam" id="PF00069">
    <property type="entry name" value="Pkinase"/>
    <property type="match status" value="1"/>
</dbReference>
<evidence type="ECO:0000256" key="7">
    <source>
        <dbReference type="ARBA" id="ARBA00022777"/>
    </source>
</evidence>
<keyword evidence="9" id="KW-1133">Transmembrane helix</keyword>
<dbReference type="GO" id="GO:0004674">
    <property type="term" value="F:protein serine/threonine kinase activity"/>
    <property type="evidence" value="ECO:0007669"/>
    <property type="project" value="UniProtKB-KW"/>
</dbReference>
<dbReference type="EMBL" id="LR721776">
    <property type="protein sequence ID" value="VVV70040.1"/>
    <property type="molecule type" value="Genomic_DNA"/>
</dbReference>
<keyword evidence="5" id="KW-0732">Signal</keyword>
<name>A0A5K0XWG0_9MAGN</name>
<evidence type="ECO:0000256" key="3">
    <source>
        <dbReference type="ARBA" id="ARBA00022679"/>
    </source>
</evidence>
<dbReference type="AlphaFoldDB" id="A0A5K0XWG0"/>
<dbReference type="PANTHER" id="PTHR27009">
    <property type="entry name" value="RUST RESISTANCE KINASE LR10-RELATED"/>
    <property type="match status" value="1"/>
</dbReference>
<dbReference type="Gene3D" id="3.30.200.20">
    <property type="entry name" value="Phosphorylase Kinase, domain 1"/>
    <property type="match status" value="1"/>
</dbReference>
<evidence type="ECO:0000313" key="15">
    <source>
        <dbReference type="EMBL" id="VVV70040.1"/>
    </source>
</evidence>
<evidence type="ECO:0000256" key="4">
    <source>
        <dbReference type="ARBA" id="ARBA00022692"/>
    </source>
</evidence>
<dbReference type="PROSITE" id="PS00107">
    <property type="entry name" value="PROTEIN_KINASE_ATP"/>
    <property type="match status" value="1"/>
</dbReference>
<keyword evidence="7" id="KW-0418">Kinase</keyword>
<accession>A0A5K0XWG0</accession>
<comment type="similarity">
    <text evidence="13">Belongs to the protein kinase superfamily.</text>
</comment>
<keyword evidence="10" id="KW-0472">Membrane</keyword>
<protein>
    <recommendedName>
        <fullName evidence="14">Protein kinase domain-containing protein</fullName>
    </recommendedName>
</protein>
<reference evidence="15" key="1">
    <citation type="submission" date="2019-09" db="EMBL/GenBank/DDBJ databases">
        <authorList>
            <person name="Zhang L."/>
        </authorList>
    </citation>
    <scope>NUCLEOTIDE SEQUENCE</scope>
</reference>
<evidence type="ECO:0000256" key="1">
    <source>
        <dbReference type="ARBA" id="ARBA00004479"/>
    </source>
</evidence>
<dbReference type="InterPro" id="IPR008271">
    <property type="entry name" value="Ser/Thr_kinase_AS"/>
</dbReference>
<dbReference type="GO" id="GO:0005524">
    <property type="term" value="F:ATP binding"/>
    <property type="evidence" value="ECO:0007669"/>
    <property type="project" value="UniProtKB-UniRule"/>
</dbReference>
<dbReference type="OMA" id="KADICCK"/>
<dbReference type="FunFam" id="3.30.200.20:FF:000178">
    <property type="entry name" value="serine/threonine-protein kinase PBS1-like"/>
    <property type="match status" value="1"/>
</dbReference>
<evidence type="ECO:0000256" key="13">
    <source>
        <dbReference type="RuleBase" id="RU000304"/>
    </source>
</evidence>
<dbReference type="PROSITE" id="PS00108">
    <property type="entry name" value="PROTEIN_KINASE_ST"/>
    <property type="match status" value="1"/>
</dbReference>
<dbReference type="InterPro" id="IPR011009">
    <property type="entry name" value="Kinase-like_dom_sf"/>
</dbReference>
<comment type="subcellular location">
    <subcellularLocation>
        <location evidence="1">Membrane</location>
        <topology evidence="1">Single-pass type I membrane protein</topology>
    </subcellularLocation>
</comment>
<evidence type="ECO:0000256" key="5">
    <source>
        <dbReference type="ARBA" id="ARBA00022729"/>
    </source>
</evidence>
<keyword evidence="4" id="KW-0812">Transmembrane</keyword>
<keyword evidence="8 12" id="KW-0067">ATP-binding</keyword>
<dbReference type="GO" id="GO:0016020">
    <property type="term" value="C:membrane"/>
    <property type="evidence" value="ECO:0007669"/>
    <property type="project" value="UniProtKB-SubCell"/>
</dbReference>
<dbReference type="OrthoDB" id="544400at2759"/>
<keyword evidence="3" id="KW-0808">Transferase</keyword>
<feature type="domain" description="Protein kinase" evidence="14">
    <location>
        <begin position="3"/>
        <end position="153"/>
    </location>
</feature>
<keyword evidence="6 12" id="KW-0547">Nucleotide-binding</keyword>
<gene>
    <name evidence="15" type="ORF">NYM_LOCUS7096</name>
</gene>
<evidence type="ECO:0000256" key="11">
    <source>
        <dbReference type="ARBA" id="ARBA00023180"/>
    </source>
</evidence>
<dbReference type="Gramene" id="NC11G0210420.1">
    <property type="protein sequence ID" value="NC11G0210420.1:cds"/>
    <property type="gene ID" value="NC11G0210420"/>
</dbReference>
<organism evidence="15">
    <name type="scientific">Nymphaea colorata</name>
    <name type="common">pocket water lily</name>
    <dbReference type="NCBI Taxonomy" id="210225"/>
    <lineage>
        <taxon>Eukaryota</taxon>
        <taxon>Viridiplantae</taxon>
        <taxon>Streptophyta</taxon>
        <taxon>Embryophyta</taxon>
        <taxon>Tracheophyta</taxon>
        <taxon>Spermatophyta</taxon>
        <taxon>Magnoliopsida</taxon>
        <taxon>Nymphaeales</taxon>
        <taxon>Nymphaeaceae</taxon>
        <taxon>Nymphaea</taxon>
    </lineage>
</organism>
<evidence type="ECO:0000256" key="12">
    <source>
        <dbReference type="PROSITE-ProRule" id="PRU10141"/>
    </source>
</evidence>
<evidence type="ECO:0000256" key="9">
    <source>
        <dbReference type="ARBA" id="ARBA00022989"/>
    </source>
</evidence>
<keyword evidence="11" id="KW-0325">Glycoprotein</keyword>
<evidence type="ECO:0000259" key="14">
    <source>
        <dbReference type="PROSITE" id="PS50011"/>
    </source>
</evidence>
<keyword evidence="2 13" id="KW-0723">Serine/threonine-protein kinase</keyword>
<proteinExistence type="inferred from homology"/>
<dbReference type="InterPro" id="IPR017441">
    <property type="entry name" value="Protein_kinase_ATP_BS"/>
</dbReference>
<evidence type="ECO:0000256" key="6">
    <source>
        <dbReference type="ARBA" id="ARBA00022741"/>
    </source>
</evidence>